<dbReference type="Gene3D" id="3.40.1620.10">
    <property type="entry name" value="YefM-like domain"/>
    <property type="match status" value="1"/>
</dbReference>
<accession>A0ABZ0URQ7</accession>
<comment type="function">
    <text evidence="2">Antitoxin component of a type II toxin-antitoxin (TA) system.</text>
</comment>
<proteinExistence type="inferred from homology"/>
<dbReference type="InterPro" id="IPR051405">
    <property type="entry name" value="phD/YefM_antitoxin"/>
</dbReference>
<keyword evidence="4" id="KW-1185">Reference proteome</keyword>
<evidence type="ECO:0000256" key="2">
    <source>
        <dbReference type="RuleBase" id="RU362080"/>
    </source>
</evidence>
<organism evidence="3 4">
    <name type="scientific">Candidatus Trichorickettsia mobilis</name>
    <dbReference type="NCBI Taxonomy" id="1346319"/>
    <lineage>
        <taxon>Bacteria</taxon>
        <taxon>Pseudomonadati</taxon>
        <taxon>Pseudomonadota</taxon>
        <taxon>Alphaproteobacteria</taxon>
        <taxon>Rickettsiales</taxon>
        <taxon>Rickettsiaceae</taxon>
        <taxon>Rickettsieae</taxon>
        <taxon>Candidatus Trichorickettsia</taxon>
    </lineage>
</organism>
<dbReference type="PANTHER" id="PTHR33713">
    <property type="entry name" value="ANTITOXIN YAFN-RELATED"/>
    <property type="match status" value="1"/>
</dbReference>
<reference evidence="3 4" key="1">
    <citation type="submission" date="2022-10" db="EMBL/GenBank/DDBJ databases">
        <title>Host association and intracellularity evolved multiple times independently in the Rickettsiales.</title>
        <authorList>
            <person name="Castelli M."/>
            <person name="Nardi T."/>
            <person name="Gammuto L."/>
            <person name="Bellinzona G."/>
            <person name="Sabaneyeva E."/>
            <person name="Potekhin A."/>
            <person name="Serra V."/>
            <person name="Petroni G."/>
            <person name="Sassera D."/>
        </authorList>
    </citation>
    <scope>NUCLEOTIDE SEQUENCE [LARGE SCALE GENOMIC DNA]</scope>
    <source>
        <strain evidence="3 4">Kr 154-4</strain>
    </source>
</reference>
<gene>
    <name evidence="3" type="ORF">Trichorick_00062</name>
</gene>
<comment type="similarity">
    <text evidence="1 2">Belongs to the phD/YefM antitoxin family.</text>
</comment>
<dbReference type="NCBIfam" id="TIGR01552">
    <property type="entry name" value="phd_fam"/>
    <property type="match status" value="1"/>
</dbReference>
<dbReference type="PANTHER" id="PTHR33713:SF6">
    <property type="entry name" value="ANTITOXIN YEFM"/>
    <property type="match status" value="1"/>
</dbReference>
<evidence type="ECO:0000313" key="3">
    <source>
        <dbReference type="EMBL" id="WPY00191.1"/>
    </source>
</evidence>
<dbReference type="InterPro" id="IPR006442">
    <property type="entry name" value="Antitoxin_Phd/YefM"/>
</dbReference>
<dbReference type="RefSeq" id="WP_323738286.1">
    <property type="nucleotide sequence ID" value="NZ_CP112932.1"/>
</dbReference>
<dbReference type="Pfam" id="PF02604">
    <property type="entry name" value="PhdYeFM_antitox"/>
    <property type="match status" value="1"/>
</dbReference>
<evidence type="ECO:0000313" key="4">
    <source>
        <dbReference type="Proteomes" id="UP001326613"/>
    </source>
</evidence>
<dbReference type="SUPFAM" id="SSF143120">
    <property type="entry name" value="YefM-like"/>
    <property type="match status" value="1"/>
</dbReference>
<protein>
    <recommendedName>
        <fullName evidence="2">Antitoxin</fullName>
    </recommendedName>
</protein>
<dbReference type="InterPro" id="IPR036165">
    <property type="entry name" value="YefM-like_sf"/>
</dbReference>
<evidence type="ECO:0000256" key="1">
    <source>
        <dbReference type="ARBA" id="ARBA00009981"/>
    </source>
</evidence>
<dbReference type="Proteomes" id="UP001326613">
    <property type="component" value="Chromosome"/>
</dbReference>
<sequence>MTIYTTTEARSKLFQLVDETNKTHQPIYIKGKRSNAVILSEEDYESMQETLYLYSIPGLVESILKASAEPIEECVSHDEVWK</sequence>
<dbReference type="EMBL" id="CP112932">
    <property type="protein sequence ID" value="WPY00191.1"/>
    <property type="molecule type" value="Genomic_DNA"/>
</dbReference>
<name>A0ABZ0URQ7_9RICK</name>